<dbReference type="GO" id="GO:0006511">
    <property type="term" value="P:ubiquitin-dependent protein catabolic process"/>
    <property type="evidence" value="ECO:0007669"/>
    <property type="project" value="TreeGrafter"/>
</dbReference>
<dbReference type="Proteomes" id="UP000054477">
    <property type="component" value="Unassembled WGS sequence"/>
</dbReference>
<evidence type="ECO:0000256" key="2">
    <source>
        <dbReference type="ARBA" id="ARBA00022723"/>
    </source>
</evidence>
<feature type="region of interest" description="Disordered" evidence="7">
    <location>
        <begin position="1"/>
        <end position="86"/>
    </location>
</feature>
<evidence type="ECO:0000313" key="10">
    <source>
        <dbReference type="EMBL" id="KIJ98222.1"/>
    </source>
</evidence>
<reference evidence="11" key="2">
    <citation type="submission" date="2015-01" db="EMBL/GenBank/DDBJ databases">
        <title>Evolutionary Origins and Diversification of the Mycorrhizal Mutualists.</title>
        <authorList>
            <consortium name="DOE Joint Genome Institute"/>
            <consortium name="Mycorrhizal Genomics Consortium"/>
            <person name="Kohler A."/>
            <person name="Kuo A."/>
            <person name="Nagy L.G."/>
            <person name="Floudas D."/>
            <person name="Copeland A."/>
            <person name="Barry K.W."/>
            <person name="Cichocki N."/>
            <person name="Veneault-Fourrey C."/>
            <person name="LaButti K."/>
            <person name="Lindquist E.A."/>
            <person name="Lipzen A."/>
            <person name="Lundell T."/>
            <person name="Morin E."/>
            <person name="Murat C."/>
            <person name="Riley R."/>
            <person name="Ohm R."/>
            <person name="Sun H."/>
            <person name="Tunlid A."/>
            <person name="Henrissat B."/>
            <person name="Grigoriev I.V."/>
            <person name="Hibbett D.S."/>
            <person name="Martin F."/>
        </authorList>
    </citation>
    <scope>NUCLEOTIDE SEQUENCE [LARGE SCALE GENOMIC DNA]</scope>
    <source>
        <strain evidence="11">LaAM-08-1</strain>
    </source>
</reference>
<name>A0A0C9XQC5_9AGAR</name>
<evidence type="ECO:0000259" key="9">
    <source>
        <dbReference type="PROSITE" id="PS50089"/>
    </source>
</evidence>
<keyword evidence="3 6" id="KW-0863">Zinc-finger</keyword>
<dbReference type="GO" id="GO:0005829">
    <property type="term" value="C:cytosol"/>
    <property type="evidence" value="ECO:0007669"/>
    <property type="project" value="TreeGrafter"/>
</dbReference>
<dbReference type="SMART" id="SM00184">
    <property type="entry name" value="RING"/>
    <property type="match status" value="1"/>
</dbReference>
<dbReference type="HOGENOM" id="CLU_026302_1_0_1"/>
<feature type="compositionally biased region" description="Polar residues" evidence="7">
    <location>
        <begin position="1"/>
        <end position="19"/>
    </location>
</feature>
<reference evidence="10 11" key="1">
    <citation type="submission" date="2014-04" db="EMBL/GenBank/DDBJ databases">
        <authorList>
            <consortium name="DOE Joint Genome Institute"/>
            <person name="Kuo A."/>
            <person name="Kohler A."/>
            <person name="Nagy L.G."/>
            <person name="Floudas D."/>
            <person name="Copeland A."/>
            <person name="Barry K.W."/>
            <person name="Cichocki N."/>
            <person name="Veneault-Fourrey C."/>
            <person name="LaButti K."/>
            <person name="Lindquist E.A."/>
            <person name="Lipzen A."/>
            <person name="Lundell T."/>
            <person name="Morin E."/>
            <person name="Murat C."/>
            <person name="Sun H."/>
            <person name="Tunlid A."/>
            <person name="Henrissat B."/>
            <person name="Grigoriev I.V."/>
            <person name="Hibbett D.S."/>
            <person name="Martin F."/>
            <person name="Nordberg H.P."/>
            <person name="Cantor M.N."/>
            <person name="Hua S.X."/>
        </authorList>
    </citation>
    <scope>NUCLEOTIDE SEQUENCE [LARGE SCALE GENOMIC DNA]</scope>
    <source>
        <strain evidence="10 11">LaAM-08-1</strain>
    </source>
</reference>
<dbReference type="GO" id="GO:0008270">
    <property type="term" value="F:zinc ion binding"/>
    <property type="evidence" value="ECO:0007669"/>
    <property type="project" value="UniProtKB-KW"/>
</dbReference>
<dbReference type="GO" id="GO:0061630">
    <property type="term" value="F:ubiquitin protein ligase activity"/>
    <property type="evidence" value="ECO:0007669"/>
    <property type="project" value="TreeGrafter"/>
</dbReference>
<evidence type="ECO:0000313" key="11">
    <source>
        <dbReference type="Proteomes" id="UP000054477"/>
    </source>
</evidence>
<dbReference type="GO" id="GO:0000151">
    <property type="term" value="C:ubiquitin ligase complex"/>
    <property type="evidence" value="ECO:0007669"/>
    <property type="project" value="TreeGrafter"/>
</dbReference>
<evidence type="ECO:0000256" key="3">
    <source>
        <dbReference type="ARBA" id="ARBA00022771"/>
    </source>
</evidence>
<dbReference type="AlphaFoldDB" id="A0A0C9XQC5"/>
<feature type="compositionally biased region" description="Basic residues" evidence="7">
    <location>
        <begin position="425"/>
        <end position="435"/>
    </location>
</feature>
<dbReference type="PROSITE" id="PS50089">
    <property type="entry name" value="ZF_RING_2"/>
    <property type="match status" value="1"/>
</dbReference>
<keyword evidence="5" id="KW-0862">Zinc</keyword>
<dbReference type="Gene3D" id="3.30.40.10">
    <property type="entry name" value="Zinc/RING finger domain, C3HC4 (zinc finger)"/>
    <property type="match status" value="1"/>
</dbReference>
<keyword evidence="2" id="KW-0479">Metal-binding</keyword>
<dbReference type="STRING" id="1095629.A0A0C9XQC5"/>
<evidence type="ECO:0000256" key="7">
    <source>
        <dbReference type="SAM" id="MobiDB-lite"/>
    </source>
</evidence>
<dbReference type="SUPFAM" id="SSF57850">
    <property type="entry name" value="RING/U-box"/>
    <property type="match status" value="1"/>
</dbReference>
<dbReference type="GO" id="GO:0016567">
    <property type="term" value="P:protein ubiquitination"/>
    <property type="evidence" value="ECO:0007669"/>
    <property type="project" value="TreeGrafter"/>
</dbReference>
<feature type="compositionally biased region" description="Polar residues" evidence="7">
    <location>
        <begin position="68"/>
        <end position="81"/>
    </location>
</feature>
<keyword evidence="11" id="KW-1185">Reference proteome</keyword>
<dbReference type="PANTHER" id="PTHR15067:SF7">
    <property type="entry name" value="E3 UBIQUITIN-PROTEIN LIGASE DMA1-RELATED"/>
    <property type="match status" value="1"/>
</dbReference>
<gene>
    <name evidence="10" type="ORF">K443DRAFT_680942</name>
</gene>
<feature type="region of interest" description="Disordered" evidence="7">
    <location>
        <begin position="396"/>
        <end position="474"/>
    </location>
</feature>
<dbReference type="Pfam" id="PF00498">
    <property type="entry name" value="FHA"/>
    <property type="match status" value="1"/>
</dbReference>
<dbReference type="GO" id="GO:0032153">
    <property type="term" value="C:cell division site"/>
    <property type="evidence" value="ECO:0007669"/>
    <property type="project" value="TreeGrafter"/>
</dbReference>
<dbReference type="PANTHER" id="PTHR15067">
    <property type="entry name" value="E3 UBIQUITIN-PROTEIN LIGASE RNF8"/>
    <property type="match status" value="1"/>
</dbReference>
<evidence type="ECO:0000256" key="4">
    <source>
        <dbReference type="ARBA" id="ARBA00022786"/>
    </source>
</evidence>
<dbReference type="PROSITE" id="PS50006">
    <property type="entry name" value="FHA_DOMAIN"/>
    <property type="match status" value="1"/>
</dbReference>
<dbReference type="Pfam" id="PF17123">
    <property type="entry name" value="zf-RING_11"/>
    <property type="match status" value="1"/>
</dbReference>
<proteinExistence type="predicted"/>
<dbReference type="InterPro" id="IPR000253">
    <property type="entry name" value="FHA_dom"/>
</dbReference>
<protein>
    <recommendedName>
        <fullName evidence="12">SMAD/FHA domain-containing protein</fullName>
    </recommendedName>
</protein>
<evidence type="ECO:0000259" key="8">
    <source>
        <dbReference type="PROSITE" id="PS50006"/>
    </source>
</evidence>
<evidence type="ECO:0000256" key="6">
    <source>
        <dbReference type="PROSITE-ProRule" id="PRU00175"/>
    </source>
</evidence>
<accession>A0A0C9XQC5</accession>
<keyword evidence="1" id="KW-0808">Transferase</keyword>
<keyword evidence="4" id="KW-0833">Ubl conjugation pathway</keyword>
<feature type="domain" description="FHA" evidence="8">
    <location>
        <begin position="183"/>
        <end position="247"/>
    </location>
</feature>
<feature type="domain" description="RING-type" evidence="9">
    <location>
        <begin position="335"/>
        <end position="379"/>
    </location>
</feature>
<evidence type="ECO:0000256" key="5">
    <source>
        <dbReference type="ARBA" id="ARBA00022833"/>
    </source>
</evidence>
<sequence length="522" mass="56491">MDLNPHLTSESPPSRTTILGSLLRGRPRNSSQSHIHLSADHPLRELSPSPPHPPSPNANARRSRLAPMQQSASHQAPTASLSPGLGLSNMLRRRRSAGNIVPASTVPSIQLPQPQPVGINIEVNRTAAALMVHPPAVPPPRPQPTSAGGGATRQIRLVPHLDSRRSLRFDAIGRDMKEGDPPLRIGRFTDRSGIGLAAVNALGSNKLAFKSKVVSRAHAEIWVDPGAKFYIKDTKSSSGTFLNHVRLSPANTESRPFQIKDGDILQLGVDYQGGAEDIYKSVKIRVELGREWQAAPNIFNTSAMKNLKTLAVPSVIPSKSTGGAKLGPKSQIPDCCICLFGVTIRQALFIAPCSHTFHYKCIRPLLESHHPGFNCPLCRTFADLEEDVEVEHEADMEIDVESPVGSDEHGQGDEDSGMEDGTNQHQHHHQHHHLGVSREAGAETEVEEGGTGRPRRVLRNGNNHSPTEDDGRADEEMVDLNALAEEEAAVAVLDDEGGDEMGVRIVMDGEDVDGTVGGKRKR</sequence>
<dbReference type="OrthoDB" id="687730at2759"/>
<evidence type="ECO:0008006" key="12">
    <source>
        <dbReference type="Google" id="ProtNLM"/>
    </source>
</evidence>
<dbReference type="InterPro" id="IPR001841">
    <property type="entry name" value="Znf_RING"/>
</dbReference>
<dbReference type="InterPro" id="IPR008984">
    <property type="entry name" value="SMAD_FHA_dom_sf"/>
</dbReference>
<dbReference type="Gene3D" id="2.60.200.20">
    <property type="match status" value="1"/>
</dbReference>
<dbReference type="SMART" id="SM00240">
    <property type="entry name" value="FHA"/>
    <property type="match status" value="1"/>
</dbReference>
<dbReference type="InterPro" id="IPR013083">
    <property type="entry name" value="Znf_RING/FYVE/PHD"/>
</dbReference>
<dbReference type="SUPFAM" id="SSF49879">
    <property type="entry name" value="SMAD/FHA domain"/>
    <property type="match status" value="1"/>
</dbReference>
<organism evidence="10 11">
    <name type="scientific">Laccaria amethystina LaAM-08-1</name>
    <dbReference type="NCBI Taxonomy" id="1095629"/>
    <lineage>
        <taxon>Eukaryota</taxon>
        <taxon>Fungi</taxon>
        <taxon>Dikarya</taxon>
        <taxon>Basidiomycota</taxon>
        <taxon>Agaricomycotina</taxon>
        <taxon>Agaricomycetes</taxon>
        <taxon>Agaricomycetidae</taxon>
        <taxon>Agaricales</taxon>
        <taxon>Agaricineae</taxon>
        <taxon>Hydnangiaceae</taxon>
        <taxon>Laccaria</taxon>
    </lineage>
</organism>
<dbReference type="FunFam" id="2.60.200.20:FF:000044">
    <property type="entry name" value="Chromosome 8, whole genome shotgun sequence"/>
    <property type="match status" value="1"/>
</dbReference>
<dbReference type="EMBL" id="KN838674">
    <property type="protein sequence ID" value="KIJ98222.1"/>
    <property type="molecule type" value="Genomic_DNA"/>
</dbReference>
<evidence type="ECO:0000256" key="1">
    <source>
        <dbReference type="ARBA" id="ARBA00022679"/>
    </source>
</evidence>